<gene>
    <name evidence="1" type="ORF">PLEPLA_LOCUS11888</name>
</gene>
<dbReference type="AlphaFoldDB" id="A0A9N7U483"/>
<accession>A0A9N7U483</accession>
<reference evidence="1" key="1">
    <citation type="submission" date="2020-03" db="EMBL/GenBank/DDBJ databases">
        <authorList>
            <person name="Weist P."/>
        </authorList>
    </citation>
    <scope>NUCLEOTIDE SEQUENCE</scope>
</reference>
<sequence>MDCGLWIAHRGSRWWIQYGGFYIVWADPSGNGGSFVALASDTGDGPGPRQRLMMDPNNPVDNDCGLNFSGVSLPVLVIAFPTPHVLYLWLVTPAFPVSLLKPLCSPLPFVGIPDSGAVG</sequence>
<dbReference type="Proteomes" id="UP001153269">
    <property type="component" value="Unassembled WGS sequence"/>
</dbReference>
<organism evidence="1 2">
    <name type="scientific">Pleuronectes platessa</name>
    <name type="common">European plaice</name>
    <dbReference type="NCBI Taxonomy" id="8262"/>
    <lineage>
        <taxon>Eukaryota</taxon>
        <taxon>Metazoa</taxon>
        <taxon>Chordata</taxon>
        <taxon>Craniata</taxon>
        <taxon>Vertebrata</taxon>
        <taxon>Euteleostomi</taxon>
        <taxon>Actinopterygii</taxon>
        <taxon>Neopterygii</taxon>
        <taxon>Teleostei</taxon>
        <taxon>Neoteleostei</taxon>
        <taxon>Acanthomorphata</taxon>
        <taxon>Carangaria</taxon>
        <taxon>Pleuronectiformes</taxon>
        <taxon>Pleuronectoidei</taxon>
        <taxon>Pleuronectidae</taxon>
        <taxon>Pleuronectes</taxon>
    </lineage>
</organism>
<name>A0A9N7U483_PLEPL</name>
<proteinExistence type="predicted"/>
<keyword evidence="2" id="KW-1185">Reference proteome</keyword>
<protein>
    <submittedName>
        <fullName evidence="1">Uncharacterized protein</fullName>
    </submittedName>
</protein>
<evidence type="ECO:0000313" key="2">
    <source>
        <dbReference type="Proteomes" id="UP001153269"/>
    </source>
</evidence>
<comment type="caution">
    <text evidence="1">The sequence shown here is derived from an EMBL/GenBank/DDBJ whole genome shotgun (WGS) entry which is preliminary data.</text>
</comment>
<dbReference type="EMBL" id="CADEAL010000695">
    <property type="protein sequence ID" value="CAB1423967.1"/>
    <property type="molecule type" value="Genomic_DNA"/>
</dbReference>
<evidence type="ECO:0000313" key="1">
    <source>
        <dbReference type="EMBL" id="CAB1423967.1"/>
    </source>
</evidence>